<dbReference type="RefSeq" id="XP_054966241.1">
    <property type="nucleotide sequence ID" value="XM_055110266.2"/>
</dbReference>
<sequence>MLPVQRRKLDPLLKKYRHHKKATRTKRRRKEKMEAQCSPVPPTPSTPPQSEEDEAVDKKPTLLSAQEDTPDLLHEDRLQCLQEEGSGVMHQECQIQSCKLSVAQKPRPSSPAVTSLASPPLCFGSFLSCVCQTFSRSRKQKPPRRKGNNQAEAGGDAEVLRPGPAKPELSLSKTCSHFKLIQPSFVFSFIVLSVCHCSS</sequence>
<dbReference type="Pfam" id="PF15716">
    <property type="entry name" value="DUF4672"/>
    <property type="match status" value="1"/>
</dbReference>
<feature type="region of interest" description="Disordered" evidence="1">
    <location>
        <begin position="1"/>
        <end position="71"/>
    </location>
</feature>
<dbReference type="RefSeq" id="XP_054966240.1">
    <property type="nucleotide sequence ID" value="XM_055110265.2"/>
</dbReference>
<dbReference type="PANTHER" id="PTHR40143">
    <property type="match status" value="1"/>
</dbReference>
<dbReference type="OMA" id="HEDRLQC"/>
<reference evidence="2 3" key="1">
    <citation type="journal article" date="2012" name="Nature">
        <title>The bonobo genome compared with the chimpanzee and human genomes.</title>
        <authorList>
            <person name="Prufer K."/>
            <person name="Munch K."/>
            <person name="Hellmann I."/>
            <person name="Akagi K."/>
            <person name="Miller J.R."/>
            <person name="Walenz B."/>
            <person name="Koren S."/>
            <person name="Sutton G."/>
            <person name="Kodira C."/>
            <person name="Winer R."/>
            <person name="Knight J.R."/>
            <person name="Mullikin J.C."/>
            <person name="Meader S.J."/>
            <person name="Ponting C.P."/>
            <person name="Lunter G."/>
            <person name="Higashino S."/>
            <person name="Hobolth A."/>
            <person name="Dutheil J."/>
            <person name="Karakoc E."/>
            <person name="Alkan C."/>
            <person name="Sajjadian S."/>
            <person name="Catacchio C.R."/>
            <person name="Ventura M."/>
            <person name="Marques-Bonet T."/>
            <person name="Eichler E.E."/>
            <person name="Andre C."/>
            <person name="Atencia R."/>
            <person name="Mugisha L."/>
            <person name="Junhold J."/>
            <person name="Patterson N."/>
            <person name="Siebauer M."/>
            <person name="Good J.M."/>
            <person name="Fischer A."/>
            <person name="Ptak S.E."/>
            <person name="Lachmann M."/>
            <person name="Symer D.E."/>
            <person name="Mailund T."/>
            <person name="Schierup M.H."/>
            <person name="Andres A.M."/>
            <person name="Kelso J."/>
            <person name="Paabo S."/>
        </authorList>
    </citation>
    <scope>NUCLEOTIDE SEQUENCE [LARGE SCALE GENOMIC DNA]</scope>
</reference>
<protein>
    <submittedName>
        <fullName evidence="2">Uncharacterized protein</fullName>
    </submittedName>
</protein>
<evidence type="ECO:0000313" key="2">
    <source>
        <dbReference type="Ensembl" id="ENSPPAP00000019839.1"/>
    </source>
</evidence>
<dbReference type="KEGG" id="pps:100996032"/>
<dbReference type="EMBL" id="AJFE02088328">
    <property type="status" value="NOT_ANNOTATED_CDS"/>
    <property type="molecule type" value="Genomic_DNA"/>
</dbReference>
<dbReference type="PANTHER" id="PTHR40143:SF1">
    <property type="match status" value="1"/>
</dbReference>
<organism evidence="2 3">
    <name type="scientific">Pan paniscus</name>
    <name type="common">Pygmy chimpanzee</name>
    <name type="synonym">Bonobo</name>
    <dbReference type="NCBI Taxonomy" id="9597"/>
    <lineage>
        <taxon>Eukaryota</taxon>
        <taxon>Metazoa</taxon>
        <taxon>Chordata</taxon>
        <taxon>Craniata</taxon>
        <taxon>Vertebrata</taxon>
        <taxon>Euteleostomi</taxon>
        <taxon>Mammalia</taxon>
        <taxon>Eutheria</taxon>
        <taxon>Euarchontoglires</taxon>
        <taxon>Primates</taxon>
        <taxon>Haplorrhini</taxon>
        <taxon>Catarrhini</taxon>
        <taxon>Hominidae</taxon>
        <taxon>Pan</taxon>
    </lineage>
</organism>
<dbReference type="AlphaFoldDB" id="A0A2R9AXR7"/>
<feature type="compositionally biased region" description="Basic residues" evidence="1">
    <location>
        <begin position="14"/>
        <end position="30"/>
    </location>
</feature>
<accession>A0A2R9AXR7</accession>
<name>A0A2R9AXR7_PANPA</name>
<dbReference type="GeneTree" id="ENSGT00410000029325"/>
<keyword evidence="3" id="KW-1185">Reference proteome</keyword>
<dbReference type="Ensembl" id="ENSPPAT00000042616.1">
    <property type="protein sequence ID" value="ENSPPAP00000019839.1"/>
    <property type="gene ID" value="ENSPPAG00000033135.1"/>
</dbReference>
<evidence type="ECO:0000313" key="3">
    <source>
        <dbReference type="Proteomes" id="UP000240080"/>
    </source>
</evidence>
<evidence type="ECO:0000256" key="1">
    <source>
        <dbReference type="SAM" id="MobiDB-lite"/>
    </source>
</evidence>
<proteinExistence type="predicted"/>
<dbReference type="GeneID" id="100996032"/>
<dbReference type="InterPro" id="IPR031445">
    <property type="entry name" value="DUF4672"/>
</dbReference>
<dbReference type="Bgee" id="ENSPPAG00000033135">
    <property type="expression patterns" value="Expressed in testis and 1 other cell type or tissue"/>
</dbReference>
<reference evidence="2" key="3">
    <citation type="submission" date="2025-09" db="UniProtKB">
        <authorList>
            <consortium name="Ensembl"/>
        </authorList>
    </citation>
    <scope>IDENTIFICATION</scope>
</reference>
<reference evidence="2" key="2">
    <citation type="submission" date="2025-08" db="UniProtKB">
        <authorList>
            <consortium name="Ensembl"/>
        </authorList>
    </citation>
    <scope>IDENTIFICATION</scope>
</reference>
<feature type="region of interest" description="Disordered" evidence="1">
    <location>
        <begin position="139"/>
        <end position="163"/>
    </location>
</feature>
<dbReference type="Proteomes" id="UP000240080">
    <property type="component" value="Chromosome 3"/>
</dbReference>